<organism evidence="1 2">
    <name type="scientific">Engystomops pustulosus</name>
    <name type="common">Tungara frog</name>
    <name type="synonym">Physalaemus pustulosus</name>
    <dbReference type="NCBI Taxonomy" id="76066"/>
    <lineage>
        <taxon>Eukaryota</taxon>
        <taxon>Metazoa</taxon>
        <taxon>Chordata</taxon>
        <taxon>Craniata</taxon>
        <taxon>Vertebrata</taxon>
        <taxon>Euteleostomi</taxon>
        <taxon>Amphibia</taxon>
        <taxon>Batrachia</taxon>
        <taxon>Anura</taxon>
        <taxon>Neobatrachia</taxon>
        <taxon>Hyloidea</taxon>
        <taxon>Leptodactylidae</taxon>
        <taxon>Leiuperinae</taxon>
        <taxon>Engystomops</taxon>
    </lineage>
</organism>
<gene>
    <name evidence="1" type="ORF">GDO81_024005</name>
</gene>
<reference evidence="1" key="1">
    <citation type="thesis" date="2020" institute="ProQuest LLC" country="789 East Eisenhower Parkway, Ann Arbor, MI, USA">
        <title>Comparative Genomics and Chromosome Evolution.</title>
        <authorList>
            <person name="Mudd A.B."/>
        </authorList>
    </citation>
    <scope>NUCLEOTIDE SEQUENCE</scope>
    <source>
        <strain evidence="1">237g6f4</strain>
        <tissue evidence="1">Blood</tissue>
    </source>
</reference>
<sequence>MIRGYPVMVKLPYDVQTFSVHHMGFCGVSPPFPIHNICKVLPASKILIAQYYCFLSSSMNTLLRQVVCAYV</sequence>
<protein>
    <submittedName>
        <fullName evidence="1">Uncharacterized protein</fullName>
    </submittedName>
</protein>
<evidence type="ECO:0000313" key="1">
    <source>
        <dbReference type="EMBL" id="KAG8537734.1"/>
    </source>
</evidence>
<dbReference type="Proteomes" id="UP000824782">
    <property type="component" value="Unassembled WGS sequence"/>
</dbReference>
<proteinExistence type="predicted"/>
<keyword evidence="2" id="KW-1185">Reference proteome</keyword>
<dbReference type="EMBL" id="WNYA01027270">
    <property type="protein sequence ID" value="KAG8537734.1"/>
    <property type="molecule type" value="Genomic_DNA"/>
</dbReference>
<comment type="caution">
    <text evidence="1">The sequence shown here is derived from an EMBL/GenBank/DDBJ whole genome shotgun (WGS) entry which is preliminary data.</text>
</comment>
<name>A0AAV6YR76_ENGPU</name>
<dbReference type="AlphaFoldDB" id="A0AAV6YR76"/>
<evidence type="ECO:0000313" key="2">
    <source>
        <dbReference type="Proteomes" id="UP000824782"/>
    </source>
</evidence>
<accession>A0AAV6YR76</accession>